<dbReference type="PANTHER" id="PTHR11228:SF7">
    <property type="entry name" value="PQQA PEPTIDE CYCLASE"/>
    <property type="match status" value="1"/>
</dbReference>
<keyword evidence="4 8" id="KW-0884">PQQ biosynthesis</keyword>
<comment type="subunit">
    <text evidence="8">Interacts with PqqD. The interaction is necessary for activity of PqqE.</text>
</comment>
<keyword evidence="2 8" id="KW-0949">S-adenosyl-L-methionine</keyword>
<dbReference type="InterPro" id="IPR023885">
    <property type="entry name" value="4Fe4S-binding_SPASM_dom"/>
</dbReference>
<evidence type="ECO:0000256" key="7">
    <source>
        <dbReference type="ARBA" id="ARBA00023014"/>
    </source>
</evidence>
<dbReference type="NCBIfam" id="TIGR04085">
    <property type="entry name" value="rSAM_more_4Fe4S"/>
    <property type="match status" value="1"/>
</dbReference>
<keyword evidence="1 8" id="KW-0004">4Fe-4S</keyword>
<evidence type="ECO:0000256" key="3">
    <source>
        <dbReference type="ARBA" id="ARBA00022723"/>
    </source>
</evidence>
<comment type="cofactor">
    <cofactor evidence="8">
        <name>[4Fe-4S] cluster</name>
        <dbReference type="ChEBI" id="CHEBI:49883"/>
    </cofactor>
    <text evidence="8">Binds 1 [4Fe-4S] cluster. The cluster is coordinated with 3 cysteines and an exchangeable S-adenosyl-L-methionine.</text>
</comment>
<dbReference type="InterPro" id="IPR013785">
    <property type="entry name" value="Aldolase_TIM"/>
</dbReference>
<gene>
    <name evidence="8 10" type="primary">pqqE</name>
    <name evidence="10" type="ORF">NFI95_11740</name>
</gene>
<dbReference type="InterPro" id="IPR050377">
    <property type="entry name" value="Radical_SAM_PqqE_MftC-like"/>
</dbReference>
<dbReference type="Proteomes" id="UP001524587">
    <property type="component" value="Unassembled WGS sequence"/>
</dbReference>
<evidence type="ECO:0000259" key="9">
    <source>
        <dbReference type="PROSITE" id="PS51918"/>
    </source>
</evidence>
<dbReference type="PROSITE" id="PS51918">
    <property type="entry name" value="RADICAL_SAM"/>
    <property type="match status" value="1"/>
</dbReference>
<dbReference type="Pfam" id="PF13186">
    <property type="entry name" value="SPASM"/>
    <property type="match status" value="1"/>
</dbReference>
<keyword evidence="5 8" id="KW-0560">Oxidoreductase</keyword>
<dbReference type="HAMAP" id="MF_00660">
    <property type="entry name" value="PqqE"/>
    <property type="match status" value="1"/>
</dbReference>
<dbReference type="SUPFAM" id="SSF102114">
    <property type="entry name" value="Radical SAM enzymes"/>
    <property type="match status" value="1"/>
</dbReference>
<feature type="binding site" evidence="8">
    <location>
        <position position="19"/>
    </location>
    <ligand>
        <name>[4Fe-4S] cluster</name>
        <dbReference type="ChEBI" id="CHEBI:49883"/>
        <note>4Fe-4S-S-AdoMet</note>
    </ligand>
</feature>
<dbReference type="InterPro" id="IPR058240">
    <property type="entry name" value="rSAM_sf"/>
</dbReference>
<dbReference type="NCBIfam" id="TIGR02109">
    <property type="entry name" value="PQQ_syn_pqqE"/>
    <property type="match status" value="1"/>
</dbReference>
<dbReference type="PANTHER" id="PTHR11228">
    <property type="entry name" value="RADICAL SAM DOMAIN PROTEIN"/>
    <property type="match status" value="1"/>
</dbReference>
<comment type="pathway">
    <text evidence="8">Cofactor biosynthesis; pyrroloquinoline quinone biosynthesis.</text>
</comment>
<dbReference type="Pfam" id="PF04055">
    <property type="entry name" value="Radical_SAM"/>
    <property type="match status" value="1"/>
</dbReference>
<feature type="binding site" evidence="8">
    <location>
        <position position="22"/>
    </location>
    <ligand>
        <name>[4Fe-4S] cluster</name>
        <dbReference type="ChEBI" id="CHEBI:49883"/>
        <note>4Fe-4S-S-AdoMet</note>
    </ligand>
</feature>
<dbReference type="SFLD" id="SFLDG01386">
    <property type="entry name" value="main_SPASM_domain-containing"/>
    <property type="match status" value="1"/>
</dbReference>
<sequence length="356" mass="38728">MNGPLSLLAELTHRCPLRCPYCSNPVALERREGELDTAEWRDVLGQAAALGVLHVHFSGGEPMARPDLPELVRHASGLGLYTNLITSGVLMDGMRLAALAEAGLDHVQLSFQDVAPAEADRIGGYRGGHAAKLRAAALIRAADLPLTFNFVVHRQNCARIGAMIDFAAGEGANRVEIAHTQYHGWAERNRDALLPDRVQLEAADRAVAEARVRHGDRLAIDYVTPDYHADEPKPCMGGWGRRFLNVAPDGSALPCHAAQTLPGLRFPSVREQSLAEIWFRSEAFGRFRGVDWMPETCRGCARREIDHGGCRCQALALAGDAAAMDPVCGRSPHRPAVDAILAGRPVTAPDLIYRRH</sequence>
<dbReference type="EC" id="1.21.98.4" evidence="8"/>
<dbReference type="InterPro" id="IPR017200">
    <property type="entry name" value="PqqE-like"/>
</dbReference>
<dbReference type="RefSeq" id="WP_422864602.1">
    <property type="nucleotide sequence ID" value="NZ_JAMSKV010000010.1"/>
</dbReference>
<protein>
    <recommendedName>
        <fullName evidence="8">PqqA peptide cyclase</fullName>
        <ecNumber evidence="8">1.21.98.4</ecNumber>
    </recommendedName>
    <alternativeName>
        <fullName evidence="8">Coenzyme PQQ synthesis protein E</fullName>
    </alternativeName>
</protein>
<accession>A0ABT1W8A3</accession>
<evidence type="ECO:0000256" key="4">
    <source>
        <dbReference type="ARBA" id="ARBA00022905"/>
    </source>
</evidence>
<dbReference type="SFLD" id="SFLDF00280">
    <property type="entry name" value="coenzyme_PQQ_synthesis_protein"/>
    <property type="match status" value="1"/>
</dbReference>
<comment type="caution">
    <text evidence="10">The sequence shown here is derived from an EMBL/GenBank/DDBJ whole genome shotgun (WGS) entry which is preliminary data.</text>
</comment>
<comment type="catalytic activity">
    <reaction evidence="8">
        <text>[PQQ precursor protein] + S-adenosyl-L-methionine = E-Y cross-linked-[PQQ precursor protein] + 5'-deoxyadenosine + L-methionine + H(+)</text>
        <dbReference type="Rhea" id="RHEA:56836"/>
        <dbReference type="Rhea" id="RHEA-COMP:14800"/>
        <dbReference type="Rhea" id="RHEA-COMP:14801"/>
        <dbReference type="ChEBI" id="CHEBI:15378"/>
        <dbReference type="ChEBI" id="CHEBI:17319"/>
        <dbReference type="ChEBI" id="CHEBI:57844"/>
        <dbReference type="ChEBI" id="CHEBI:59789"/>
        <dbReference type="ChEBI" id="CHEBI:141026"/>
        <dbReference type="ChEBI" id="CHEBI:141027"/>
        <dbReference type="EC" id="1.21.98.4"/>
    </reaction>
</comment>
<dbReference type="InterPro" id="IPR007197">
    <property type="entry name" value="rSAM"/>
</dbReference>
<dbReference type="SFLD" id="SFLDG01067">
    <property type="entry name" value="SPASM/twitch_domain_containing"/>
    <property type="match status" value="1"/>
</dbReference>
<keyword evidence="6 8" id="KW-0408">Iron</keyword>
<keyword evidence="3 8" id="KW-0479">Metal-binding</keyword>
<dbReference type="PROSITE" id="PS01305">
    <property type="entry name" value="MOAA_NIFB_PQQE"/>
    <property type="match status" value="1"/>
</dbReference>
<proteinExistence type="inferred from homology"/>
<organism evidence="10 11">
    <name type="scientific">Endosaccharibacter trunci</name>
    <dbReference type="NCBI Taxonomy" id="2812733"/>
    <lineage>
        <taxon>Bacteria</taxon>
        <taxon>Pseudomonadati</taxon>
        <taxon>Pseudomonadota</taxon>
        <taxon>Alphaproteobacteria</taxon>
        <taxon>Acetobacterales</taxon>
        <taxon>Acetobacteraceae</taxon>
        <taxon>Endosaccharibacter</taxon>
    </lineage>
</organism>
<evidence type="ECO:0000256" key="2">
    <source>
        <dbReference type="ARBA" id="ARBA00022691"/>
    </source>
</evidence>
<comment type="similarity">
    <text evidence="8">Belongs to the radical SAM superfamily. PqqE family.</text>
</comment>
<evidence type="ECO:0000313" key="10">
    <source>
        <dbReference type="EMBL" id="MCQ8279115.1"/>
    </source>
</evidence>
<evidence type="ECO:0000256" key="8">
    <source>
        <dbReference type="HAMAP-Rule" id="MF_00660"/>
    </source>
</evidence>
<dbReference type="SFLD" id="SFLDS00029">
    <property type="entry name" value="Radical_SAM"/>
    <property type="match status" value="1"/>
</dbReference>
<keyword evidence="7 8" id="KW-0411">Iron-sulfur</keyword>
<feature type="binding site" evidence="8">
    <location>
        <position position="15"/>
    </location>
    <ligand>
        <name>[4Fe-4S] cluster</name>
        <dbReference type="ChEBI" id="CHEBI:49883"/>
        <note>4Fe-4S-S-AdoMet</note>
    </ligand>
</feature>
<name>A0ABT1W8A3_9PROT</name>
<evidence type="ECO:0000256" key="5">
    <source>
        <dbReference type="ARBA" id="ARBA00023002"/>
    </source>
</evidence>
<dbReference type="PIRSF" id="PIRSF037420">
    <property type="entry name" value="PQQ_syn_pqqE"/>
    <property type="match status" value="1"/>
</dbReference>
<feature type="domain" description="Radical SAM core" evidence="9">
    <location>
        <begin position="1"/>
        <end position="216"/>
    </location>
</feature>
<dbReference type="InterPro" id="IPR006638">
    <property type="entry name" value="Elp3/MiaA/NifB-like_rSAM"/>
</dbReference>
<dbReference type="CDD" id="cd01335">
    <property type="entry name" value="Radical_SAM"/>
    <property type="match status" value="1"/>
</dbReference>
<evidence type="ECO:0000256" key="1">
    <source>
        <dbReference type="ARBA" id="ARBA00022485"/>
    </source>
</evidence>
<comment type="function">
    <text evidence="8">Catalyzes the cross-linking of a glutamate residue and a tyrosine residue in the PqqA protein as part of the biosynthesis of pyrroloquinoline quinone (PQQ).</text>
</comment>
<reference evidence="10 11" key="1">
    <citation type="submission" date="2022-06" db="EMBL/GenBank/DDBJ databases">
        <title>Endosaccharibacter gen. nov., sp. nov., endophytic bacteria isolated from sugarcane.</title>
        <authorList>
            <person name="Pitiwittayakul N."/>
            <person name="Yukphan P."/>
            <person name="Charoenyingcharoen P."/>
            <person name="Tanasupawat S."/>
        </authorList>
    </citation>
    <scope>NUCLEOTIDE SEQUENCE [LARGE SCALE GENOMIC DNA]</scope>
    <source>
        <strain evidence="10 11">KSS8</strain>
    </source>
</reference>
<dbReference type="InterPro" id="IPR011843">
    <property type="entry name" value="PQQ_synth_PqqE_bac"/>
</dbReference>
<dbReference type="InterPro" id="IPR000385">
    <property type="entry name" value="MoaA_NifB_PqqE_Fe-S-bd_CS"/>
</dbReference>
<dbReference type="Gene3D" id="3.20.20.70">
    <property type="entry name" value="Aldolase class I"/>
    <property type="match status" value="1"/>
</dbReference>
<evidence type="ECO:0000256" key="6">
    <source>
        <dbReference type="ARBA" id="ARBA00023004"/>
    </source>
</evidence>
<evidence type="ECO:0000313" key="11">
    <source>
        <dbReference type="Proteomes" id="UP001524587"/>
    </source>
</evidence>
<dbReference type="EMBL" id="JAMSKV010000010">
    <property type="protein sequence ID" value="MCQ8279115.1"/>
    <property type="molecule type" value="Genomic_DNA"/>
</dbReference>
<dbReference type="SMART" id="SM00729">
    <property type="entry name" value="Elp3"/>
    <property type="match status" value="1"/>
</dbReference>
<keyword evidence="11" id="KW-1185">Reference proteome</keyword>